<evidence type="ECO:0000256" key="1">
    <source>
        <dbReference type="SAM" id="SignalP"/>
    </source>
</evidence>
<proteinExistence type="predicted"/>
<dbReference type="OrthoDB" id="7971963at2759"/>
<evidence type="ECO:0000259" key="2">
    <source>
        <dbReference type="Pfam" id="PF05444"/>
    </source>
</evidence>
<gene>
    <name evidence="3" type="ORF">FF38_08596</name>
</gene>
<dbReference type="Pfam" id="PF05444">
    <property type="entry name" value="DUF753"/>
    <property type="match status" value="2"/>
</dbReference>
<evidence type="ECO:0000313" key="4">
    <source>
        <dbReference type="Proteomes" id="UP000037069"/>
    </source>
</evidence>
<accession>A0A0L0C2I1</accession>
<sequence>MRFFATCGILFIAYLVYVNADACVQCNSANDIKCATNPDSFLAKECNDSTSKCYTRVLNGNTIRGCAMDLDNATASNCNNEMECLICTFTEGCNRQVFPTHRLQCLQCSGNNENSTCATDIYAKPVICPTYKLGDKCYIRKDGLNKTNSVQRGCLSSVQANGLCKDISNCYTCEGDGCNFLEFNNTEIPLARDSAMAYAGTSMFLLLVGVVTSRFF</sequence>
<keyword evidence="1" id="KW-0732">Signal</keyword>
<dbReference type="OMA" id="NHAYSKV"/>
<dbReference type="Proteomes" id="UP000037069">
    <property type="component" value="Unassembled WGS sequence"/>
</dbReference>
<dbReference type="AlphaFoldDB" id="A0A0L0C2I1"/>
<dbReference type="EMBL" id="JRES01000984">
    <property type="protein sequence ID" value="KNC26461.1"/>
    <property type="molecule type" value="Genomic_DNA"/>
</dbReference>
<feature type="domain" description="DUF753" evidence="2">
    <location>
        <begin position="22"/>
        <end position="94"/>
    </location>
</feature>
<dbReference type="PANTHER" id="PTHR21721:SF25">
    <property type="entry name" value="LP18071P"/>
    <property type="match status" value="1"/>
</dbReference>
<evidence type="ECO:0000313" key="3">
    <source>
        <dbReference type="EMBL" id="KNC26461.1"/>
    </source>
</evidence>
<dbReference type="PANTHER" id="PTHR21721">
    <property type="entry name" value="GH09876P-RELATED"/>
    <property type="match status" value="1"/>
</dbReference>
<organism evidence="3 4">
    <name type="scientific">Lucilia cuprina</name>
    <name type="common">Green bottle fly</name>
    <name type="synonym">Australian sheep blowfly</name>
    <dbReference type="NCBI Taxonomy" id="7375"/>
    <lineage>
        <taxon>Eukaryota</taxon>
        <taxon>Metazoa</taxon>
        <taxon>Ecdysozoa</taxon>
        <taxon>Arthropoda</taxon>
        <taxon>Hexapoda</taxon>
        <taxon>Insecta</taxon>
        <taxon>Pterygota</taxon>
        <taxon>Neoptera</taxon>
        <taxon>Endopterygota</taxon>
        <taxon>Diptera</taxon>
        <taxon>Brachycera</taxon>
        <taxon>Muscomorpha</taxon>
        <taxon>Oestroidea</taxon>
        <taxon>Calliphoridae</taxon>
        <taxon>Luciliinae</taxon>
        <taxon>Lucilia</taxon>
    </lineage>
</organism>
<keyword evidence="4" id="KW-1185">Reference proteome</keyword>
<comment type="caution">
    <text evidence="3">The sequence shown here is derived from an EMBL/GenBank/DDBJ whole genome shotgun (WGS) entry which is preliminary data.</text>
</comment>
<dbReference type="InterPro" id="IPR008472">
    <property type="entry name" value="DUF753"/>
</dbReference>
<reference evidence="3 4" key="1">
    <citation type="journal article" date="2015" name="Nat. Commun.">
        <title>Lucilia cuprina genome unlocks parasitic fly biology to underpin future interventions.</title>
        <authorList>
            <person name="Anstead C.A."/>
            <person name="Korhonen P.K."/>
            <person name="Young N.D."/>
            <person name="Hall R.S."/>
            <person name="Jex A.R."/>
            <person name="Murali S.C."/>
            <person name="Hughes D.S."/>
            <person name="Lee S.F."/>
            <person name="Perry T."/>
            <person name="Stroehlein A.J."/>
            <person name="Ansell B.R."/>
            <person name="Breugelmans B."/>
            <person name="Hofmann A."/>
            <person name="Qu J."/>
            <person name="Dugan S."/>
            <person name="Lee S.L."/>
            <person name="Chao H."/>
            <person name="Dinh H."/>
            <person name="Han Y."/>
            <person name="Doddapaneni H.V."/>
            <person name="Worley K.C."/>
            <person name="Muzny D.M."/>
            <person name="Ioannidis P."/>
            <person name="Waterhouse R.M."/>
            <person name="Zdobnov E.M."/>
            <person name="James P.J."/>
            <person name="Bagnall N.H."/>
            <person name="Kotze A.C."/>
            <person name="Gibbs R.A."/>
            <person name="Richards S."/>
            <person name="Batterham P."/>
            <person name="Gasser R.B."/>
        </authorList>
    </citation>
    <scope>NUCLEOTIDE SEQUENCE [LARGE SCALE GENOMIC DNA]</scope>
    <source>
        <strain evidence="3 4">LS</strain>
        <tissue evidence="3">Full body</tissue>
    </source>
</reference>
<protein>
    <recommendedName>
        <fullName evidence="2">DUF753 domain-containing protein</fullName>
    </recommendedName>
</protein>
<name>A0A0L0C2I1_LUCCU</name>
<feature type="domain" description="DUF753" evidence="2">
    <location>
        <begin position="103"/>
        <end position="179"/>
    </location>
</feature>
<feature type="signal peptide" evidence="1">
    <location>
        <begin position="1"/>
        <end position="20"/>
    </location>
</feature>
<feature type="chain" id="PRO_5005535663" description="DUF753 domain-containing protein" evidence="1">
    <location>
        <begin position="21"/>
        <end position="216"/>
    </location>
</feature>